<dbReference type="SUPFAM" id="SSF159594">
    <property type="entry name" value="XCC0632-like"/>
    <property type="match status" value="1"/>
</dbReference>
<evidence type="ECO:0000259" key="1">
    <source>
        <dbReference type="Pfam" id="PF03886"/>
    </source>
</evidence>
<dbReference type="PROSITE" id="PS51257">
    <property type="entry name" value="PROKAR_LIPOPROTEIN"/>
    <property type="match status" value="1"/>
</dbReference>
<dbReference type="Proteomes" id="UP000247551">
    <property type="component" value="Unassembled WGS sequence"/>
</dbReference>
<evidence type="ECO:0000313" key="3">
    <source>
        <dbReference type="Proteomes" id="UP000247551"/>
    </source>
</evidence>
<comment type="caution">
    <text evidence="2">The sequence shown here is derived from an EMBL/GenBank/DDBJ whole genome shotgun (WGS) entry which is preliminary data.</text>
</comment>
<dbReference type="InterPro" id="IPR005586">
    <property type="entry name" value="ABC_trans_aux"/>
</dbReference>
<dbReference type="RefSeq" id="WP_110573196.1">
    <property type="nucleotide sequence ID" value="NZ_QKLW01000002.1"/>
</dbReference>
<organism evidence="2 3">
    <name type="scientific">Marinomonas alcarazii</name>
    <dbReference type="NCBI Taxonomy" id="491949"/>
    <lineage>
        <taxon>Bacteria</taxon>
        <taxon>Pseudomonadati</taxon>
        <taxon>Pseudomonadota</taxon>
        <taxon>Gammaproteobacteria</taxon>
        <taxon>Oceanospirillales</taxon>
        <taxon>Oceanospirillaceae</taxon>
        <taxon>Marinomonas</taxon>
    </lineage>
</organism>
<dbReference type="Pfam" id="PF03886">
    <property type="entry name" value="ABC_trans_aux"/>
    <property type="match status" value="1"/>
</dbReference>
<dbReference type="EMBL" id="QKLW01000002">
    <property type="protein sequence ID" value="PYF83093.1"/>
    <property type="molecule type" value="Genomic_DNA"/>
</dbReference>
<name>A0A318V4X0_9GAMM</name>
<keyword evidence="3" id="KW-1185">Reference proteome</keyword>
<accession>A0A318V4X0</accession>
<reference evidence="2 3" key="1">
    <citation type="submission" date="2018-06" db="EMBL/GenBank/DDBJ databases">
        <title>Genomic Encyclopedia of Type Strains, Phase III (KMG-III): the genomes of soil and plant-associated and newly described type strains.</title>
        <authorList>
            <person name="Whitman W."/>
        </authorList>
    </citation>
    <scope>NUCLEOTIDE SEQUENCE [LARGE SCALE GENOMIC DNA]</scope>
    <source>
        <strain evidence="2 3">CECT 7730</strain>
    </source>
</reference>
<gene>
    <name evidence="2" type="ORF">DFP75_102183</name>
</gene>
<protein>
    <recommendedName>
        <fullName evidence="1">ABC-type transport auxiliary lipoprotein component domain-containing protein</fullName>
    </recommendedName>
</protein>
<feature type="domain" description="ABC-type transport auxiliary lipoprotein component" evidence="1">
    <location>
        <begin position="31"/>
        <end position="181"/>
    </location>
</feature>
<dbReference type="Gene3D" id="3.40.50.10610">
    <property type="entry name" value="ABC-type transport auxiliary lipoprotein component"/>
    <property type="match status" value="1"/>
</dbReference>
<evidence type="ECO:0000313" key="2">
    <source>
        <dbReference type="EMBL" id="PYF83093.1"/>
    </source>
</evidence>
<dbReference type="AlphaFoldDB" id="A0A318V4X0"/>
<sequence>MVKVGFRVILLLIVSWMVVGCSTPAVQSHEYLLMDADLKEVQALPTNSTSVQLMPVVVANYLAGNEIVLVTNKGTVHRSQSNLWAETLSPQLTRLTQQRLERTLPDITWFAGQRLPSYAIALLNIEVDDFYADLEGVAHISGRWQIISETGELSASNTFYVKKELQADGYSAMVQTLSASWFNQVVDPMAQAIAQSFSIKD</sequence>
<proteinExistence type="predicted"/>